<dbReference type="AlphaFoldDB" id="A0A5N6J4M8"/>
<gene>
    <name evidence="1" type="ORF">BDV30DRAFT_238271</name>
</gene>
<dbReference type="EMBL" id="ML732793">
    <property type="protein sequence ID" value="KAB8273746.1"/>
    <property type="molecule type" value="Genomic_DNA"/>
</dbReference>
<organism evidence="1 2">
    <name type="scientific">Aspergillus minisclerotigenes</name>
    <dbReference type="NCBI Taxonomy" id="656917"/>
    <lineage>
        <taxon>Eukaryota</taxon>
        <taxon>Fungi</taxon>
        <taxon>Dikarya</taxon>
        <taxon>Ascomycota</taxon>
        <taxon>Pezizomycotina</taxon>
        <taxon>Eurotiomycetes</taxon>
        <taxon>Eurotiomycetidae</taxon>
        <taxon>Eurotiales</taxon>
        <taxon>Aspergillaceae</taxon>
        <taxon>Aspergillus</taxon>
        <taxon>Aspergillus subgen. Circumdati</taxon>
    </lineage>
</organism>
<keyword evidence="2" id="KW-1185">Reference proteome</keyword>
<dbReference type="Proteomes" id="UP000326289">
    <property type="component" value="Unassembled WGS sequence"/>
</dbReference>
<evidence type="ECO:0000313" key="2">
    <source>
        <dbReference type="Proteomes" id="UP000326289"/>
    </source>
</evidence>
<sequence length="107" mass="11820">MNSGHTRCLIWYAAHQSTASLLLGRMYRPGLGLLRVAELKGLSLEEIDAVFADEVSAEARLRRERIADELGLHNMANVAADGLTVDRRDPSSTQEVEMLEDRCVPGL</sequence>
<name>A0A5N6J4M8_9EURO</name>
<proteinExistence type="predicted"/>
<reference evidence="1 2" key="1">
    <citation type="submission" date="2019-04" db="EMBL/GenBank/DDBJ databases">
        <title>Fungal friends and foes A comparative genomics study of 23 Aspergillus species from section Flavi.</title>
        <authorList>
            <consortium name="DOE Joint Genome Institute"/>
            <person name="Kjaerbolling I."/>
            <person name="Vesth T.C."/>
            <person name="Frisvad J.C."/>
            <person name="Nybo J.L."/>
            <person name="Theobald S."/>
            <person name="Kildgaard S."/>
            <person name="Petersen T.I."/>
            <person name="Kuo A."/>
            <person name="Sato A."/>
            <person name="Lyhne E.K."/>
            <person name="Kogle M.E."/>
            <person name="Wiebenga A."/>
            <person name="Kun R.S."/>
            <person name="Lubbers R.J."/>
            <person name="Makela M.R."/>
            <person name="Barry K."/>
            <person name="Chovatia M."/>
            <person name="Clum A."/>
            <person name="Daum C."/>
            <person name="Haridas S."/>
            <person name="He G."/>
            <person name="LaButti K."/>
            <person name="Lipzen A."/>
            <person name="Mondo S."/>
            <person name="Pangilinan J."/>
            <person name="Riley R."/>
            <person name="Salamov A."/>
            <person name="Simmons B.A."/>
            <person name="Magnuson J.K."/>
            <person name="Henrissat B."/>
            <person name="Mortensen U.H."/>
            <person name="Larsen T.O."/>
            <person name="De vries R.P."/>
            <person name="Grigoriev I.V."/>
            <person name="Machida M."/>
            <person name="Baker S.E."/>
            <person name="Andersen M.R."/>
        </authorList>
    </citation>
    <scope>NUCLEOTIDE SEQUENCE [LARGE SCALE GENOMIC DNA]</scope>
    <source>
        <strain evidence="1 2">CBS 117635</strain>
    </source>
</reference>
<protein>
    <submittedName>
        <fullName evidence="1">Uncharacterized protein</fullName>
    </submittedName>
</protein>
<accession>A0A5N6J4M8</accession>
<evidence type="ECO:0000313" key="1">
    <source>
        <dbReference type="EMBL" id="KAB8273746.1"/>
    </source>
</evidence>